<proteinExistence type="predicted"/>
<gene>
    <name evidence="1" type="ORF">GCM10007890_33600</name>
</gene>
<comment type="caution">
    <text evidence="1">The sequence shown here is derived from an EMBL/GenBank/DDBJ whole genome shotgun (WGS) entry which is preliminary data.</text>
</comment>
<dbReference type="EMBL" id="BSPL01000017">
    <property type="protein sequence ID" value="GLS71347.1"/>
    <property type="molecule type" value="Genomic_DNA"/>
</dbReference>
<dbReference type="RefSeq" id="WP_238194240.1">
    <property type="nucleotide sequence ID" value="NZ_BPQZ01000001.1"/>
</dbReference>
<accession>A0AA37TG79</accession>
<evidence type="ECO:0000313" key="2">
    <source>
        <dbReference type="Proteomes" id="UP001157440"/>
    </source>
</evidence>
<name>A0AA37TG79_9HYPH</name>
<dbReference type="Proteomes" id="UP001157440">
    <property type="component" value="Unassembled WGS sequence"/>
</dbReference>
<dbReference type="AlphaFoldDB" id="A0AA37TG79"/>
<sequence length="210" mass="21933">MCERSNISEHAFDGAAAWAALPAHVEARTGAFALECGVAMGIMAHAGGPALRAAEQAFDFSSQLLQEAVLGYDGVSDRDWLNDHLAADGGTFSVPSCVGMVCRQCRCSHNDPCEEGCGWLADGLRTACAAPEPDAGVEAAAPLQPGDVVVNGVVRHEPKLPEEEARAVVKGACRAVGASELAEVQPMRSDLRRLAAAIDGMHAEIEEEAP</sequence>
<keyword evidence="2" id="KW-1185">Reference proteome</keyword>
<evidence type="ECO:0000313" key="1">
    <source>
        <dbReference type="EMBL" id="GLS71347.1"/>
    </source>
</evidence>
<protein>
    <submittedName>
        <fullName evidence="1">Uncharacterized protein</fullName>
    </submittedName>
</protein>
<reference evidence="2" key="1">
    <citation type="journal article" date="2019" name="Int. J. Syst. Evol. Microbiol.">
        <title>The Global Catalogue of Microorganisms (GCM) 10K type strain sequencing project: providing services to taxonomists for standard genome sequencing and annotation.</title>
        <authorList>
            <consortium name="The Broad Institute Genomics Platform"/>
            <consortium name="The Broad Institute Genome Sequencing Center for Infectious Disease"/>
            <person name="Wu L."/>
            <person name="Ma J."/>
        </authorList>
    </citation>
    <scope>NUCLEOTIDE SEQUENCE [LARGE SCALE GENOMIC DNA]</scope>
    <source>
        <strain evidence="2">NBRC 103632</strain>
    </source>
</reference>
<organism evidence="1 2">
    <name type="scientific">Methylobacterium tardum</name>
    <dbReference type="NCBI Taxonomy" id="374432"/>
    <lineage>
        <taxon>Bacteria</taxon>
        <taxon>Pseudomonadati</taxon>
        <taxon>Pseudomonadota</taxon>
        <taxon>Alphaproteobacteria</taxon>
        <taxon>Hyphomicrobiales</taxon>
        <taxon>Methylobacteriaceae</taxon>
        <taxon>Methylobacterium</taxon>
    </lineage>
</organism>